<proteinExistence type="predicted"/>
<accession>A0A6C0BU80</accession>
<evidence type="ECO:0000313" key="2">
    <source>
        <dbReference type="EMBL" id="QHS94968.1"/>
    </source>
</evidence>
<sequence>MNIIIIFFTIISLIHFIFKNYVIDQNGEIDIRKQLGFTSLRFGILMSLIIFIINVVTIGNKCDNNNLIAYHAFISFLPWVIVYGIFYTIFLYFPGWKAPFSNTFGYLFVRFLKANTLIINLFNTLVFNKEDVNDKDTKKLSFIEKKTLMNNIYKDQSIMLNVITINNINSMWESLFSSVEGAQEYKQKLYDIVIIKDKVSEFIWYVLLSTIAYTISNRYMSTIVCEKSSEDLEETADNINTLITESN</sequence>
<keyword evidence="1" id="KW-0812">Transmembrane</keyword>
<feature type="transmembrane region" description="Helical" evidence="1">
    <location>
        <begin position="68"/>
        <end position="93"/>
    </location>
</feature>
<name>A0A6C0BU80_9ZZZZ</name>
<dbReference type="EMBL" id="MN739236">
    <property type="protein sequence ID" value="QHS94968.1"/>
    <property type="molecule type" value="Genomic_DNA"/>
</dbReference>
<keyword evidence="1" id="KW-1133">Transmembrane helix</keyword>
<protein>
    <submittedName>
        <fullName evidence="2">Uncharacterized protein</fullName>
    </submittedName>
</protein>
<dbReference type="AlphaFoldDB" id="A0A6C0BU80"/>
<feature type="transmembrane region" description="Helical" evidence="1">
    <location>
        <begin position="6"/>
        <end position="23"/>
    </location>
</feature>
<evidence type="ECO:0000256" key="1">
    <source>
        <dbReference type="SAM" id="Phobius"/>
    </source>
</evidence>
<reference evidence="2" key="1">
    <citation type="journal article" date="2020" name="Nature">
        <title>Giant virus diversity and host interactions through global metagenomics.</title>
        <authorList>
            <person name="Schulz F."/>
            <person name="Roux S."/>
            <person name="Paez-Espino D."/>
            <person name="Jungbluth S."/>
            <person name="Walsh D.A."/>
            <person name="Denef V.J."/>
            <person name="McMahon K.D."/>
            <person name="Konstantinidis K.T."/>
            <person name="Eloe-Fadrosh E.A."/>
            <person name="Kyrpides N.C."/>
            <person name="Woyke T."/>
        </authorList>
    </citation>
    <scope>NUCLEOTIDE SEQUENCE</scope>
    <source>
        <strain evidence="2">GVMAG-M-3300018428-16</strain>
    </source>
</reference>
<keyword evidence="1" id="KW-0472">Membrane</keyword>
<feature type="transmembrane region" description="Helical" evidence="1">
    <location>
        <begin position="35"/>
        <end position="56"/>
    </location>
</feature>
<organism evidence="2">
    <name type="scientific">viral metagenome</name>
    <dbReference type="NCBI Taxonomy" id="1070528"/>
    <lineage>
        <taxon>unclassified sequences</taxon>
        <taxon>metagenomes</taxon>
        <taxon>organismal metagenomes</taxon>
    </lineage>
</organism>